<gene>
    <name evidence="2" type="ORF">D3H65_22895</name>
</gene>
<evidence type="ECO:0000313" key="2">
    <source>
        <dbReference type="EMBL" id="AXY76666.1"/>
    </source>
</evidence>
<evidence type="ECO:0000313" key="3">
    <source>
        <dbReference type="Proteomes" id="UP000263900"/>
    </source>
</evidence>
<name>A0A3B7MUI5_9BACT</name>
<proteinExistence type="predicted"/>
<dbReference type="OrthoDB" id="671728at2"/>
<dbReference type="EMBL" id="CP032157">
    <property type="protein sequence ID" value="AXY76666.1"/>
    <property type="molecule type" value="Genomic_DNA"/>
</dbReference>
<keyword evidence="3" id="KW-1185">Reference proteome</keyword>
<accession>A0A3B7MUI5</accession>
<dbReference type="RefSeq" id="WP_119052543.1">
    <property type="nucleotide sequence ID" value="NZ_CP032157.1"/>
</dbReference>
<dbReference type="Proteomes" id="UP000263900">
    <property type="component" value="Chromosome"/>
</dbReference>
<keyword evidence="1" id="KW-0732">Signal</keyword>
<organism evidence="2 3">
    <name type="scientific">Paraflavitalea soli</name>
    <dbReference type="NCBI Taxonomy" id="2315862"/>
    <lineage>
        <taxon>Bacteria</taxon>
        <taxon>Pseudomonadati</taxon>
        <taxon>Bacteroidota</taxon>
        <taxon>Chitinophagia</taxon>
        <taxon>Chitinophagales</taxon>
        <taxon>Chitinophagaceae</taxon>
        <taxon>Paraflavitalea</taxon>
    </lineage>
</organism>
<evidence type="ECO:0000256" key="1">
    <source>
        <dbReference type="SAM" id="SignalP"/>
    </source>
</evidence>
<feature type="chain" id="PRO_5017600092" description="DUF3575 domain-containing protein" evidence="1">
    <location>
        <begin position="23"/>
        <end position="196"/>
    </location>
</feature>
<feature type="signal peptide" evidence="1">
    <location>
        <begin position="1"/>
        <end position="22"/>
    </location>
</feature>
<reference evidence="2 3" key="1">
    <citation type="submission" date="2018-09" db="EMBL/GenBank/DDBJ databases">
        <title>Genome sequencing of strain 6GH32-13.</title>
        <authorList>
            <person name="Weon H.-Y."/>
            <person name="Heo J."/>
            <person name="Kwon S.-W."/>
        </authorList>
    </citation>
    <scope>NUCLEOTIDE SEQUENCE [LARGE SCALE GENOMIC DNA]</scope>
    <source>
        <strain evidence="2 3">5GH32-13</strain>
    </source>
</reference>
<dbReference type="KEGG" id="pseg:D3H65_22895"/>
<sequence>MKTTVLLITVLFGSLLSFSQQSDFIVLKKWNNRTIKTFYAGSFISAETHNGFRINGFISDIRNDSIYIRQEETRLQGTEFGSQLDTVRFSIGIDYREIKRFNYTKNYKWGGKKGFVQVALPKIMMVAGVGYIILETVNTIYRKESFNDDGKLLTLGVAAGVAVAGYMWERIHDKSNKAGGKYKVVYIRAADLKKGF</sequence>
<protein>
    <recommendedName>
        <fullName evidence="4">DUF3575 domain-containing protein</fullName>
    </recommendedName>
</protein>
<dbReference type="AlphaFoldDB" id="A0A3B7MUI5"/>
<evidence type="ECO:0008006" key="4">
    <source>
        <dbReference type="Google" id="ProtNLM"/>
    </source>
</evidence>